<comment type="caution">
    <text evidence="1">The sequence shown here is derived from an EMBL/GenBank/DDBJ whole genome shotgun (WGS) entry which is preliminary data.</text>
</comment>
<evidence type="ECO:0000313" key="1">
    <source>
        <dbReference type="EMBL" id="KAG8646033.1"/>
    </source>
</evidence>
<gene>
    <name evidence="1" type="ORF">MANES_10G114800v8</name>
</gene>
<keyword evidence="2" id="KW-1185">Reference proteome</keyword>
<name>A0ACB7H060_MANES</name>
<accession>A0ACB7H060</accession>
<organism evidence="1 2">
    <name type="scientific">Manihot esculenta</name>
    <name type="common">Cassava</name>
    <name type="synonym">Jatropha manihot</name>
    <dbReference type="NCBI Taxonomy" id="3983"/>
    <lineage>
        <taxon>Eukaryota</taxon>
        <taxon>Viridiplantae</taxon>
        <taxon>Streptophyta</taxon>
        <taxon>Embryophyta</taxon>
        <taxon>Tracheophyta</taxon>
        <taxon>Spermatophyta</taxon>
        <taxon>Magnoliopsida</taxon>
        <taxon>eudicotyledons</taxon>
        <taxon>Gunneridae</taxon>
        <taxon>Pentapetalae</taxon>
        <taxon>rosids</taxon>
        <taxon>fabids</taxon>
        <taxon>Malpighiales</taxon>
        <taxon>Euphorbiaceae</taxon>
        <taxon>Crotonoideae</taxon>
        <taxon>Manihoteae</taxon>
        <taxon>Manihot</taxon>
    </lineage>
</organism>
<reference evidence="2" key="1">
    <citation type="journal article" date="2016" name="Nat. Biotechnol.">
        <title>Sequencing wild and cultivated cassava and related species reveals extensive interspecific hybridization and genetic diversity.</title>
        <authorList>
            <person name="Bredeson J.V."/>
            <person name="Lyons J.B."/>
            <person name="Prochnik S.E."/>
            <person name="Wu G.A."/>
            <person name="Ha C.M."/>
            <person name="Edsinger-Gonzales E."/>
            <person name="Grimwood J."/>
            <person name="Schmutz J."/>
            <person name="Rabbi I.Y."/>
            <person name="Egesi C."/>
            <person name="Nauluvula P."/>
            <person name="Lebot V."/>
            <person name="Ndunguru J."/>
            <person name="Mkamilo G."/>
            <person name="Bart R.S."/>
            <person name="Setter T.L."/>
            <person name="Gleadow R.M."/>
            <person name="Kulakow P."/>
            <person name="Ferguson M.E."/>
            <person name="Rounsley S."/>
            <person name="Rokhsar D.S."/>
        </authorList>
    </citation>
    <scope>NUCLEOTIDE SEQUENCE [LARGE SCALE GENOMIC DNA]</scope>
    <source>
        <strain evidence="2">cv. AM560-2</strain>
    </source>
</reference>
<dbReference type="Proteomes" id="UP000091857">
    <property type="component" value="Chromosome 10"/>
</dbReference>
<proteinExistence type="predicted"/>
<dbReference type="EMBL" id="CM004396">
    <property type="protein sequence ID" value="KAG8646033.1"/>
    <property type="molecule type" value="Genomic_DNA"/>
</dbReference>
<sequence>MALSCWIWSARFSSLCLISILHFLCFNLAAAASAMHRYNETDRLALLEFKAKISDDPLGVMSSWNSTLHFCRWTGVTCGRRHQRVTTLDLRSLKLSGSLSPHVGNLSFLRKLLLENNSFTNEIPPQIGHLRRLQMLSLYNNSFDAQIPRSISNCTNLVFLYLDNNNLVGEIPAELGSLLKLKEIYLKENNLIGTLPPSLGNLSSLEFLAAYRNHLNGNLPEALGQLTSLWFLSIFANEFSGTFPLSISNLSSIMDLSIAENDFHGNIPLDIGSSLPNLRRIDIADNQFTGTIPTSFSNSSNLGSLSLAQNYLTGTVPSLDKLHRLSELVIAYNNLGSGKADDLGFLSTLTNATALHILEINGNNFGGELPQHVANFSKKLQYFIIESNHISGNIPVGVQALVNLEVFHAQQNKLSGTIPSGIGQLQNLKLLYLGNNNLLGHIPFSLGNLTNLLEIDLSDNYLQGTIPSSLSKCKQLLGLDFSTNSLSGPIPVQIFGLSSLSKVLSLSLNNLSGSLPKEVENLKNLGILNLQGNMLSGEIPSGLGSCISLEYLVMGANLFQGSIPSSFGSLRGIRVLNLSHNNLSGKIPEFLESFNSTEYLDLSYNDFEGMVPEQGVFKNSSATSVAGNKNLCGGIPDFGLPMCKFEQSKRRPSAKLKIIISTVSVVIGIALLIISLLFWGHPRKRKGESTSLFDGNSQLKLSYQSLLKATNGFSSDNLIGVGSFGSVYKGILDQEGMVIAVKVLNLMRQGASKSFIAECEALRNIRHRNVVKVLTACSGVDYQGNDFKALVYDFMANGSLEDWLNPTLGLDEVPRSLNIVQRLNIAIDVASALDYLHYQCGTPIVHCDLKPSNVLLDEEMIGHVSDFGLMKFLSNGMLDYSTNHSSSLGIRGTVGYCPPEYGLGSEVSTQGDIFSFGILLLVMFTRKSPTDNMFQDNLSLHSFVKRSLPEQVQEIVDPNIFFMQLDGDATSNHNLLNRENNKLIECLISILEIGICCSMESPQERMNISDVVAQLSSIRNKLVESLEIEKL</sequence>
<evidence type="ECO:0000313" key="2">
    <source>
        <dbReference type="Proteomes" id="UP000091857"/>
    </source>
</evidence>
<protein>
    <submittedName>
        <fullName evidence="1">Uncharacterized protein</fullName>
    </submittedName>
</protein>